<dbReference type="HOGENOM" id="CLU_1467843_0_0_1"/>
<dbReference type="KEGG" id="act:ACLA_094270"/>
<dbReference type="RefSeq" id="XP_001273153.1">
    <property type="nucleotide sequence ID" value="XM_001273152.1"/>
</dbReference>
<reference evidence="2 3" key="1">
    <citation type="journal article" date="2008" name="PLoS Genet.">
        <title>Genomic islands in the pathogenic filamentous fungus Aspergillus fumigatus.</title>
        <authorList>
            <person name="Fedorova N.D."/>
            <person name="Khaldi N."/>
            <person name="Joardar V.S."/>
            <person name="Maiti R."/>
            <person name="Amedeo P."/>
            <person name="Anderson M.J."/>
            <person name="Crabtree J."/>
            <person name="Silva J.C."/>
            <person name="Badger J.H."/>
            <person name="Albarraq A."/>
            <person name="Angiuoli S."/>
            <person name="Bussey H."/>
            <person name="Bowyer P."/>
            <person name="Cotty P.J."/>
            <person name="Dyer P.S."/>
            <person name="Egan A."/>
            <person name="Galens K."/>
            <person name="Fraser-Liggett C.M."/>
            <person name="Haas B.J."/>
            <person name="Inman J.M."/>
            <person name="Kent R."/>
            <person name="Lemieux S."/>
            <person name="Malavazi I."/>
            <person name="Orvis J."/>
            <person name="Roemer T."/>
            <person name="Ronning C.M."/>
            <person name="Sundaram J.P."/>
            <person name="Sutton G."/>
            <person name="Turner G."/>
            <person name="Venter J.C."/>
            <person name="White O.R."/>
            <person name="Whitty B.R."/>
            <person name="Youngman P."/>
            <person name="Wolfe K.H."/>
            <person name="Goldman G.H."/>
            <person name="Wortman J.R."/>
            <person name="Jiang B."/>
            <person name="Denning D.W."/>
            <person name="Nierman W.C."/>
        </authorList>
    </citation>
    <scope>NUCLEOTIDE SEQUENCE [LARGE SCALE GENOMIC DNA]</scope>
    <source>
        <strain evidence="3">ATCC 1007 / CBS 513.65 / DSM 816 / NCTC 3887 / NRRL 1</strain>
    </source>
</reference>
<protein>
    <recommendedName>
        <fullName evidence="4">Integral membrane protein</fullName>
    </recommendedName>
</protein>
<gene>
    <name evidence="2" type="ORF">ACLA_094270</name>
</gene>
<keyword evidence="1" id="KW-0472">Membrane</keyword>
<evidence type="ECO:0000313" key="2">
    <source>
        <dbReference type="EMBL" id="EAW11727.1"/>
    </source>
</evidence>
<dbReference type="OrthoDB" id="3897607at2759"/>
<feature type="transmembrane region" description="Helical" evidence="1">
    <location>
        <begin position="119"/>
        <end position="139"/>
    </location>
</feature>
<keyword evidence="3" id="KW-1185">Reference proteome</keyword>
<dbReference type="Proteomes" id="UP000006701">
    <property type="component" value="Unassembled WGS sequence"/>
</dbReference>
<proteinExistence type="predicted"/>
<feature type="transmembrane region" description="Helical" evidence="1">
    <location>
        <begin position="151"/>
        <end position="172"/>
    </location>
</feature>
<accession>A1CFS8</accession>
<sequence length="184" mass="19824">MSQYLSTLNKESDESDHLQCILVAGQHVSNYTAAWQPDAQNNAKSVFTHVLTMVLDIGDNTPNSQEPPRLSPGSWYQRIPVATAALSPNHDRHTTISQLSGTPEISAAMIDQSAAIKGVAAAFLAVASIAVMLRCYVCLHTIKAFGWDDALMIASMLVYIMFCGCMIGGAIWGTGEHLIDLASK</sequence>
<dbReference type="EMBL" id="DS027052">
    <property type="protein sequence ID" value="EAW11727.1"/>
    <property type="molecule type" value="Genomic_DNA"/>
</dbReference>
<evidence type="ECO:0000313" key="3">
    <source>
        <dbReference type="Proteomes" id="UP000006701"/>
    </source>
</evidence>
<dbReference type="AlphaFoldDB" id="A1CFS8"/>
<evidence type="ECO:0008006" key="4">
    <source>
        <dbReference type="Google" id="ProtNLM"/>
    </source>
</evidence>
<keyword evidence="1" id="KW-1133">Transmembrane helix</keyword>
<organism evidence="2 3">
    <name type="scientific">Aspergillus clavatus (strain ATCC 1007 / CBS 513.65 / DSM 816 / NCTC 3887 / NRRL 1 / QM 1276 / 107)</name>
    <dbReference type="NCBI Taxonomy" id="344612"/>
    <lineage>
        <taxon>Eukaryota</taxon>
        <taxon>Fungi</taxon>
        <taxon>Dikarya</taxon>
        <taxon>Ascomycota</taxon>
        <taxon>Pezizomycotina</taxon>
        <taxon>Eurotiomycetes</taxon>
        <taxon>Eurotiomycetidae</taxon>
        <taxon>Eurotiales</taxon>
        <taxon>Aspergillaceae</taxon>
        <taxon>Aspergillus</taxon>
        <taxon>Aspergillus subgen. Fumigati</taxon>
    </lineage>
</organism>
<dbReference type="VEuPathDB" id="FungiDB:ACLA_094270"/>
<dbReference type="GeneID" id="4704785"/>
<name>A1CFS8_ASPCL</name>
<evidence type="ECO:0000256" key="1">
    <source>
        <dbReference type="SAM" id="Phobius"/>
    </source>
</evidence>
<keyword evidence="1" id="KW-0812">Transmembrane</keyword>